<reference evidence="2" key="1">
    <citation type="journal article" date="2019" name="Int. J. Syst. Evol. Microbiol.">
        <title>The Global Catalogue of Microorganisms (GCM) 10K type strain sequencing project: providing services to taxonomists for standard genome sequencing and annotation.</title>
        <authorList>
            <consortium name="The Broad Institute Genomics Platform"/>
            <consortium name="The Broad Institute Genome Sequencing Center for Infectious Disease"/>
            <person name="Wu L."/>
            <person name="Ma J."/>
        </authorList>
    </citation>
    <scope>NUCLEOTIDE SEQUENCE [LARGE SCALE GENOMIC DNA]</scope>
    <source>
        <strain evidence="2">CCUG 60529</strain>
    </source>
</reference>
<evidence type="ECO:0000313" key="1">
    <source>
        <dbReference type="EMBL" id="MFD0836021.1"/>
    </source>
</evidence>
<proteinExistence type="predicted"/>
<organism evidence="1 2">
    <name type="scientific">Mariniflexile aquimaris</name>
    <dbReference type="NCBI Taxonomy" id="881009"/>
    <lineage>
        <taxon>Bacteria</taxon>
        <taxon>Pseudomonadati</taxon>
        <taxon>Bacteroidota</taxon>
        <taxon>Flavobacteriia</taxon>
        <taxon>Flavobacteriales</taxon>
        <taxon>Flavobacteriaceae</taxon>
        <taxon>Mariniflexile</taxon>
    </lineage>
</organism>
<evidence type="ECO:0000313" key="2">
    <source>
        <dbReference type="Proteomes" id="UP001597011"/>
    </source>
</evidence>
<keyword evidence="2" id="KW-1185">Reference proteome</keyword>
<comment type="caution">
    <text evidence="1">The sequence shown here is derived from an EMBL/GenBank/DDBJ whole genome shotgun (WGS) entry which is preliminary data.</text>
</comment>
<name>A0ABW3BSX7_9FLAO</name>
<accession>A0ABW3BSX7</accession>
<dbReference type="Proteomes" id="UP001597011">
    <property type="component" value="Unassembled WGS sequence"/>
</dbReference>
<gene>
    <name evidence="1" type="ORF">ACFQ0I_09615</name>
</gene>
<dbReference type="EMBL" id="JBHTIB010000012">
    <property type="protein sequence ID" value="MFD0836021.1"/>
    <property type="molecule type" value="Genomic_DNA"/>
</dbReference>
<dbReference type="RefSeq" id="WP_379941661.1">
    <property type="nucleotide sequence ID" value="NZ_JBHTIB010000012.1"/>
</dbReference>
<sequence>MATILNFKELLMGRYFSNNKLLDKLTKGEFLPILNYIIRDDSLRIEMRINNQAKIYYKKSLVMTLFPMRQPELLSSGYWRESIQPVLDLESPDLYFKSAKKFVENHKRDIKENIEFEIQQKIAKNNSSINNRFLIIDMEYQFEQRKVTNRTNDKTRFDLVALDLKLNKIMLLELKQGLGTLTGNSGIDDHYLRFRQHISHPQFQTALKSDIKGILQSKQLLGLFEFDVNALIVGLDKAEIDYAYVFAAHSDVEMESYKKDFGSKYKTLYLDSQANNYTLNDGL</sequence>
<protein>
    <recommendedName>
        <fullName evidence="3">DUF4263 domain-containing protein</fullName>
    </recommendedName>
</protein>
<evidence type="ECO:0008006" key="3">
    <source>
        <dbReference type="Google" id="ProtNLM"/>
    </source>
</evidence>